<dbReference type="PANTHER" id="PTHR21310">
    <property type="entry name" value="AMINOGLYCOSIDE PHOSPHOTRANSFERASE-RELATED-RELATED"/>
    <property type="match status" value="1"/>
</dbReference>
<comment type="caution">
    <text evidence="2">The sequence shown here is derived from an EMBL/GenBank/DDBJ whole genome shotgun (WGS) entry which is preliminary data.</text>
</comment>
<dbReference type="Pfam" id="PF01636">
    <property type="entry name" value="APH"/>
    <property type="match status" value="1"/>
</dbReference>
<dbReference type="AlphaFoldDB" id="A0AAW4FPA0"/>
<sequence>MSDQSTITPTIDALLVRRLIAAQFPQWAALDIRPVLPGGWDNRTFHLGRDMTVRLPSAESYALQVEKEQFWLPKLAPHLPLPIPVPLARGVPGEGYPWPWSVYRWRPGETATDDRIGDLKVFAQDLARFLVALRQVDARGGPLPGPHNFLRGGPPAHYDEETRRALVALEGRIDTEAARDVWEAALAASWQSAPVWFHGDISWGNLLVEDGRLSAVIDFGTSGIGDPACDLAIAWTLFHGQSREAFRAGVALDAGTWARGRGWTLWKALIVYAGLPGTNSAEAEKSLAVIEQVLADHRQFG</sequence>
<evidence type="ECO:0000259" key="1">
    <source>
        <dbReference type="Pfam" id="PF01636"/>
    </source>
</evidence>
<dbReference type="InterPro" id="IPR011009">
    <property type="entry name" value="Kinase-like_dom_sf"/>
</dbReference>
<dbReference type="RefSeq" id="WP_025425057.1">
    <property type="nucleotide sequence ID" value="NZ_CP083370.1"/>
</dbReference>
<keyword evidence="3" id="KW-1185">Reference proteome</keyword>
<dbReference type="Proteomes" id="UP000744980">
    <property type="component" value="Unassembled WGS sequence"/>
</dbReference>
<reference evidence="2 3" key="1">
    <citation type="submission" date="2020-01" db="EMBL/GenBank/DDBJ databases">
        <title>Draft genome assembly of Ensifer adhaerens T173.</title>
        <authorList>
            <person name="Craig J.E."/>
            <person name="Stinchcombe J.R."/>
        </authorList>
    </citation>
    <scope>NUCLEOTIDE SEQUENCE [LARGE SCALE GENOMIC DNA]</scope>
    <source>
        <strain evidence="2 3">T173</strain>
    </source>
</reference>
<dbReference type="EMBL" id="WXFA01000013">
    <property type="protein sequence ID" value="MBM3093121.1"/>
    <property type="molecule type" value="Genomic_DNA"/>
</dbReference>
<feature type="domain" description="Aminoglycoside phosphotransferase" evidence="1">
    <location>
        <begin position="36"/>
        <end position="263"/>
    </location>
</feature>
<dbReference type="CDD" id="cd05155">
    <property type="entry name" value="APH_ChoK_like_1"/>
    <property type="match status" value="1"/>
</dbReference>
<name>A0AAW4FPA0_9HYPH</name>
<gene>
    <name evidence="2" type="ORF">GFB56_20325</name>
</gene>
<dbReference type="InterPro" id="IPR051678">
    <property type="entry name" value="AGP_Transferase"/>
</dbReference>
<proteinExistence type="predicted"/>
<evidence type="ECO:0000313" key="2">
    <source>
        <dbReference type="EMBL" id="MBM3093121.1"/>
    </source>
</evidence>
<dbReference type="SUPFAM" id="SSF56112">
    <property type="entry name" value="Protein kinase-like (PK-like)"/>
    <property type="match status" value="1"/>
</dbReference>
<evidence type="ECO:0000313" key="3">
    <source>
        <dbReference type="Proteomes" id="UP000744980"/>
    </source>
</evidence>
<dbReference type="PANTHER" id="PTHR21310:SF42">
    <property type="entry name" value="BIFUNCTIONAL AAC_APH"/>
    <property type="match status" value="1"/>
</dbReference>
<accession>A0AAW4FPA0</accession>
<protein>
    <submittedName>
        <fullName evidence="2">Phosphotransferase</fullName>
    </submittedName>
</protein>
<dbReference type="InterPro" id="IPR002575">
    <property type="entry name" value="Aminoglycoside_PTrfase"/>
</dbReference>
<organism evidence="2 3">
    <name type="scientific">Ensifer canadensis</name>
    <dbReference type="NCBI Taxonomy" id="555315"/>
    <lineage>
        <taxon>Bacteria</taxon>
        <taxon>Pseudomonadati</taxon>
        <taxon>Pseudomonadota</taxon>
        <taxon>Alphaproteobacteria</taxon>
        <taxon>Hyphomicrobiales</taxon>
        <taxon>Rhizobiaceae</taxon>
        <taxon>Sinorhizobium/Ensifer group</taxon>
        <taxon>Ensifer</taxon>
    </lineage>
</organism>
<dbReference type="Gene3D" id="3.90.1200.10">
    <property type="match status" value="1"/>
</dbReference>
<dbReference type="Gene3D" id="3.30.200.20">
    <property type="entry name" value="Phosphorylase Kinase, domain 1"/>
    <property type="match status" value="1"/>
</dbReference>